<accession>A0A5A7N4V6</accession>
<evidence type="ECO:0000256" key="1">
    <source>
        <dbReference type="ARBA" id="ARBA00002591"/>
    </source>
</evidence>
<dbReference type="GO" id="GO:0071973">
    <property type="term" value="P:bacterial-type flagellum-dependent cell motility"/>
    <property type="evidence" value="ECO:0007669"/>
    <property type="project" value="InterPro"/>
</dbReference>
<dbReference type="HAMAP" id="MF_00416">
    <property type="entry name" value="FlgI"/>
    <property type="match status" value="1"/>
</dbReference>
<evidence type="ECO:0000313" key="10">
    <source>
        <dbReference type="Proteomes" id="UP000324996"/>
    </source>
</evidence>
<comment type="subunit">
    <text evidence="8">The basal body constitutes a major portion of the flagellar organelle and consists of four rings (L,P,S, and M) mounted on a central rod.</text>
</comment>
<keyword evidence="6 8" id="KW-0975">Bacterial flagellum</keyword>
<dbReference type="Proteomes" id="UP000324996">
    <property type="component" value="Unassembled WGS sequence"/>
</dbReference>
<reference evidence="9 10" key="1">
    <citation type="submission" date="2019-09" db="EMBL/GenBank/DDBJ databases">
        <title>NBRP : Genome information of microbial organism related human and environment.</title>
        <authorList>
            <person name="Hattori M."/>
            <person name="Oshima K."/>
            <person name="Inaba H."/>
            <person name="Suda W."/>
            <person name="Sakamoto M."/>
            <person name="Iino T."/>
            <person name="Kitahara M."/>
            <person name="Oshida Y."/>
            <person name="Iida T."/>
            <person name="Kudo T."/>
            <person name="Itoh T."/>
            <person name="Ohkuma M."/>
        </authorList>
    </citation>
    <scope>NUCLEOTIDE SEQUENCE [LARGE SCALE GENOMIC DNA]</scope>
    <source>
        <strain evidence="9 10">Q-1</strain>
    </source>
</reference>
<keyword evidence="9" id="KW-0969">Cilium</keyword>
<evidence type="ECO:0000256" key="6">
    <source>
        <dbReference type="ARBA" id="ARBA00023143"/>
    </source>
</evidence>
<keyword evidence="5" id="KW-0574">Periplasm</keyword>
<evidence type="ECO:0000256" key="5">
    <source>
        <dbReference type="ARBA" id="ARBA00022764"/>
    </source>
</evidence>
<organism evidence="9 10">
    <name type="scientific">Iodidimonas nitroreducens</name>
    <dbReference type="NCBI Taxonomy" id="1236968"/>
    <lineage>
        <taxon>Bacteria</taxon>
        <taxon>Pseudomonadati</taxon>
        <taxon>Pseudomonadota</taxon>
        <taxon>Alphaproteobacteria</taxon>
        <taxon>Iodidimonadales</taxon>
        <taxon>Iodidimonadaceae</taxon>
        <taxon>Iodidimonas</taxon>
    </lineage>
</organism>
<keyword evidence="9" id="KW-0966">Cell projection</keyword>
<keyword evidence="9" id="KW-0282">Flagellum</keyword>
<sequence>MRVKDITSFESVRYNQLIGYGLVVGLPGTGDRLTNTPFTEVSIISMLQRLGVAIPDANLRTRNVAAVMVTARLPAFARNGSAIDVSVAAMGDTTDLRGGMLLATPLLAADGQVYAVAQGQLSVSGFAAGGDAASITRGVPTIASVANGALVEREMGFNLDDFRSLRMRLRNPDFTTALRVEAAINSYFDARIAKAEDLSTIVIAVPERFQRRVAQFLGEVEALRVEPDQLARVVIDENSGTIVIGADVRISEVAVTLGSITIEVNEQPVVSQPAPFAEQGETVVVPRTNIGVDDQSEARFQLLPEAPTLQELVAGLNALGVGPRDVISVLQAIKSAGALHAELIIE</sequence>
<evidence type="ECO:0000256" key="2">
    <source>
        <dbReference type="ARBA" id="ARBA00004117"/>
    </source>
</evidence>
<dbReference type="PANTHER" id="PTHR30381:SF0">
    <property type="entry name" value="FLAGELLAR P-RING PROTEIN"/>
    <property type="match status" value="1"/>
</dbReference>
<keyword evidence="4" id="KW-0732">Signal</keyword>
<evidence type="ECO:0000313" key="9">
    <source>
        <dbReference type="EMBL" id="GER03323.1"/>
    </source>
</evidence>
<dbReference type="AlphaFoldDB" id="A0A5A7N4V6"/>
<evidence type="ECO:0000256" key="7">
    <source>
        <dbReference type="ARBA" id="ARBA00032344"/>
    </source>
</evidence>
<dbReference type="GO" id="GO:0009428">
    <property type="term" value="C:bacterial-type flagellum basal body, distal rod, P ring"/>
    <property type="evidence" value="ECO:0007669"/>
    <property type="project" value="InterPro"/>
</dbReference>
<proteinExistence type="inferred from homology"/>
<keyword evidence="10" id="KW-1185">Reference proteome</keyword>
<dbReference type="Pfam" id="PF02119">
    <property type="entry name" value="FlgI"/>
    <property type="match status" value="1"/>
</dbReference>
<protein>
    <recommendedName>
        <fullName evidence="3 8">Flagellar P-ring protein</fullName>
    </recommendedName>
    <alternativeName>
        <fullName evidence="7 8">Basal body P-ring protein</fullName>
    </alternativeName>
</protein>
<dbReference type="NCBIfam" id="NF003676">
    <property type="entry name" value="PRK05303.1"/>
    <property type="match status" value="1"/>
</dbReference>
<dbReference type="GO" id="GO:0030288">
    <property type="term" value="C:outer membrane-bounded periplasmic space"/>
    <property type="evidence" value="ECO:0007669"/>
    <property type="project" value="InterPro"/>
</dbReference>
<comment type="similarity">
    <text evidence="8">Belongs to the FlgI family.</text>
</comment>
<comment type="caution">
    <text evidence="9">The sequence shown here is derived from an EMBL/GenBank/DDBJ whole genome shotgun (WGS) entry which is preliminary data.</text>
</comment>
<evidence type="ECO:0000256" key="8">
    <source>
        <dbReference type="HAMAP-Rule" id="MF_00416"/>
    </source>
</evidence>
<dbReference type="PRINTS" id="PR01010">
    <property type="entry name" value="FLGPRINGFLGI"/>
</dbReference>
<dbReference type="EMBL" id="BKCN01000003">
    <property type="protein sequence ID" value="GER03323.1"/>
    <property type="molecule type" value="Genomic_DNA"/>
</dbReference>
<dbReference type="InterPro" id="IPR001782">
    <property type="entry name" value="Flag_FlgI"/>
</dbReference>
<dbReference type="GO" id="GO:0005198">
    <property type="term" value="F:structural molecule activity"/>
    <property type="evidence" value="ECO:0007669"/>
    <property type="project" value="InterPro"/>
</dbReference>
<comment type="subcellular location">
    <subcellularLocation>
        <location evidence="2 8">Bacterial flagellum basal body</location>
    </subcellularLocation>
</comment>
<dbReference type="PANTHER" id="PTHR30381">
    <property type="entry name" value="FLAGELLAR P-RING PERIPLASMIC PROTEIN FLGI"/>
    <property type="match status" value="1"/>
</dbReference>
<name>A0A5A7N4V6_9PROT</name>
<evidence type="ECO:0000256" key="4">
    <source>
        <dbReference type="ARBA" id="ARBA00022729"/>
    </source>
</evidence>
<gene>
    <name evidence="9" type="primary">flgI1_2</name>
    <name evidence="8" type="synonym">flgI</name>
    <name evidence="9" type="ORF">JCM17846_10050</name>
</gene>
<evidence type="ECO:0000256" key="3">
    <source>
        <dbReference type="ARBA" id="ARBA00019515"/>
    </source>
</evidence>
<comment type="function">
    <text evidence="1 8">Assembles around the rod to form the L-ring and probably protects the motor/basal body from shearing forces during rotation.</text>
</comment>